<organism evidence="1 2">
    <name type="scientific">Candidatus Berkelbacteria bacterium Athens1014_28</name>
    <dbReference type="NCBI Taxonomy" id="2017145"/>
    <lineage>
        <taxon>Bacteria</taxon>
        <taxon>Candidatus Berkelbacteria</taxon>
    </lineage>
</organism>
<protein>
    <submittedName>
        <fullName evidence="1">Uncharacterized protein</fullName>
    </submittedName>
</protein>
<reference evidence="1 2" key="1">
    <citation type="submission" date="2017-07" db="EMBL/GenBank/DDBJ databases">
        <title>Mechanisms for carbon and nitrogen cycling indicate functional differentiation within the Candidate Phyla Radiation.</title>
        <authorList>
            <person name="Danczak R.E."/>
            <person name="Johnston M.D."/>
            <person name="Kenah C."/>
            <person name="Slattery M."/>
            <person name="Wrighton K.C."/>
            <person name="Wilkins M.J."/>
        </authorList>
    </citation>
    <scope>NUCLEOTIDE SEQUENCE [LARGE SCALE GENOMIC DNA]</scope>
    <source>
        <strain evidence="1">Athens1014_28</strain>
    </source>
</reference>
<dbReference type="AlphaFoldDB" id="A0A554LM60"/>
<gene>
    <name evidence="1" type="ORF">Athens101428_568</name>
</gene>
<name>A0A554LM60_9BACT</name>
<sequence>MASERLTLLAIGAAIDVDKIILGRFGNSSTETNLEPLKDWLCETVRHFKRCGIDPEYQRLHLFDKRQPTLAEALDYRPDPEKNFSWPNYFDELISRITIHLCTLQAICHDPLSIFNHTSLAELRGFCVNLSKAASAHEPFREFRLAA</sequence>
<accession>A0A554LM60</accession>
<proteinExistence type="predicted"/>
<evidence type="ECO:0000313" key="2">
    <source>
        <dbReference type="Proteomes" id="UP000316495"/>
    </source>
</evidence>
<comment type="caution">
    <text evidence="1">The sequence shown here is derived from an EMBL/GenBank/DDBJ whole genome shotgun (WGS) entry which is preliminary data.</text>
</comment>
<dbReference type="EMBL" id="VMGN01000031">
    <property type="protein sequence ID" value="TSC93719.1"/>
    <property type="molecule type" value="Genomic_DNA"/>
</dbReference>
<dbReference type="Proteomes" id="UP000316495">
    <property type="component" value="Unassembled WGS sequence"/>
</dbReference>
<evidence type="ECO:0000313" key="1">
    <source>
        <dbReference type="EMBL" id="TSC93719.1"/>
    </source>
</evidence>